<sequence>MDEFDDEADALLARIMMIRDDLKAGRLSPNQEAAYRDLGRKVERVTRDMDAAADIDAATALWRQGAAIIKAYLAEHFPAPTRH</sequence>
<reference evidence="1" key="1">
    <citation type="submission" date="2020-02" db="EMBL/GenBank/DDBJ databases">
        <authorList>
            <person name="Gao J."/>
            <person name="Sun J."/>
        </authorList>
    </citation>
    <scope>NUCLEOTIDE SEQUENCE</scope>
    <source>
        <strain evidence="1">602-2</strain>
    </source>
</reference>
<proteinExistence type="predicted"/>
<protein>
    <submittedName>
        <fullName evidence="1">Uncharacterized protein</fullName>
    </submittedName>
</protein>
<organism evidence="1">
    <name type="scientific">Caulobacter sp. 602-2</name>
    <dbReference type="NCBI Taxonomy" id="2710887"/>
    <lineage>
        <taxon>Bacteria</taxon>
        <taxon>Pseudomonadati</taxon>
        <taxon>Pseudomonadota</taxon>
        <taxon>Alphaproteobacteria</taxon>
        <taxon>Caulobacterales</taxon>
        <taxon>Caulobacteraceae</taxon>
        <taxon>Caulobacter</taxon>
    </lineage>
</organism>
<dbReference type="AlphaFoldDB" id="A0A6G4QUS7"/>
<gene>
    <name evidence="1" type="ORF">G5B46_06755</name>
</gene>
<dbReference type="RefSeq" id="WP_165257178.1">
    <property type="nucleotide sequence ID" value="NZ_JAAKGT010000002.1"/>
</dbReference>
<dbReference type="EMBL" id="JAAKGT010000002">
    <property type="protein sequence ID" value="NGM49301.1"/>
    <property type="molecule type" value="Genomic_DNA"/>
</dbReference>
<name>A0A6G4QUS7_9CAUL</name>
<evidence type="ECO:0000313" key="1">
    <source>
        <dbReference type="EMBL" id="NGM49301.1"/>
    </source>
</evidence>
<comment type="caution">
    <text evidence="1">The sequence shown here is derived from an EMBL/GenBank/DDBJ whole genome shotgun (WGS) entry which is preliminary data.</text>
</comment>
<accession>A0A6G4QUS7</accession>